<feature type="region of interest" description="Disordered" evidence="1">
    <location>
        <begin position="36"/>
        <end position="310"/>
    </location>
</feature>
<evidence type="ECO:0000313" key="3">
    <source>
        <dbReference type="Proteomes" id="UP001381693"/>
    </source>
</evidence>
<dbReference type="EMBL" id="JAXCGZ010019170">
    <property type="protein sequence ID" value="KAK7066477.1"/>
    <property type="molecule type" value="Genomic_DNA"/>
</dbReference>
<protein>
    <submittedName>
        <fullName evidence="2">Uncharacterized protein</fullName>
    </submittedName>
</protein>
<accession>A0AAN8WHU5</accession>
<name>A0AAN8WHU5_HALRR</name>
<sequence length="628" mass="70284">MTVKKRWTPLLIIKKKVSHIQFRRVYPTKENGSNVETRSIIDKGPVELGGQVGKSNDNESTPSKRPRRSVNQREPSVGNSQGSNPPVSDSDSPRKISTRRTSRERADTPICKQETPVKRQPRRSTHLLVSPTPDVISQRKRSLTTDYSMSPSELPAVGRKSDRLSSKTSYKPVHSQTPTISSEKVFTDDSSQTQLPTRRSRRLSTDTCENTPHLNTPTKQRKLSTDKSENTLLVQTPTRRSRRLSTDLSENPPLVQTPVRHSRRLSGDYGENPSSMHTPTRRSRRLSNAIDDSISEENISDKMTGKEPTTDIPVTQLNALSRHKNLNAEVISSPTSKGQPSISRRSRRLSSDLVKIPEDDGVVLEDKALAPSKPPNVKKEVATAGKSSLGSNTPVRRSRRKSGSGVLDSSSENALSVVEEVEEKEESTTCTQPVIQAKRLSLEVIEEEKEVECIEKKNEPEIQILNDNDDTITRNSLYEIMEIDDKGDSKNSKSISQESAIKASDKLKDRLSFNLRKETSEKQSPAELHLAKEVSSSQMNDEDDDIEVLQKITTPSIVQSIKNDDIENIEPVENMDLTIKEKENNMLNNEIATNTTVENNTEVNSSTVKSIGNENRRRVRLDTMCQIL</sequence>
<feature type="compositionally biased region" description="Polar residues" evidence="1">
    <location>
        <begin position="385"/>
        <end position="395"/>
    </location>
</feature>
<feature type="compositionally biased region" description="Polar residues" evidence="1">
    <location>
        <begin position="53"/>
        <end position="63"/>
    </location>
</feature>
<feature type="compositionally biased region" description="Polar residues" evidence="1">
    <location>
        <begin position="330"/>
        <end position="340"/>
    </location>
</feature>
<organism evidence="2 3">
    <name type="scientific">Halocaridina rubra</name>
    <name type="common">Hawaiian red shrimp</name>
    <dbReference type="NCBI Taxonomy" id="373956"/>
    <lineage>
        <taxon>Eukaryota</taxon>
        <taxon>Metazoa</taxon>
        <taxon>Ecdysozoa</taxon>
        <taxon>Arthropoda</taxon>
        <taxon>Crustacea</taxon>
        <taxon>Multicrustacea</taxon>
        <taxon>Malacostraca</taxon>
        <taxon>Eumalacostraca</taxon>
        <taxon>Eucarida</taxon>
        <taxon>Decapoda</taxon>
        <taxon>Pleocyemata</taxon>
        <taxon>Caridea</taxon>
        <taxon>Atyoidea</taxon>
        <taxon>Atyidae</taxon>
        <taxon>Halocaridina</taxon>
    </lineage>
</organism>
<proteinExistence type="predicted"/>
<feature type="compositionally biased region" description="Polar residues" evidence="1">
    <location>
        <begin position="166"/>
        <end position="197"/>
    </location>
</feature>
<gene>
    <name evidence="2" type="ORF">SK128_011696</name>
</gene>
<evidence type="ECO:0000313" key="2">
    <source>
        <dbReference type="EMBL" id="KAK7066477.1"/>
    </source>
</evidence>
<feature type="compositionally biased region" description="Basic and acidic residues" evidence="1">
    <location>
        <begin position="299"/>
        <end position="309"/>
    </location>
</feature>
<feature type="compositionally biased region" description="Polar residues" evidence="1">
    <location>
        <begin position="72"/>
        <end position="90"/>
    </location>
</feature>
<feature type="region of interest" description="Disordered" evidence="1">
    <location>
        <begin position="365"/>
        <end position="414"/>
    </location>
</feature>
<dbReference type="AlphaFoldDB" id="A0AAN8WHU5"/>
<feature type="compositionally biased region" description="Polar residues" evidence="1">
    <location>
        <begin position="205"/>
        <end position="218"/>
    </location>
</feature>
<feature type="region of interest" description="Disordered" evidence="1">
    <location>
        <begin position="325"/>
        <end position="353"/>
    </location>
</feature>
<evidence type="ECO:0000256" key="1">
    <source>
        <dbReference type="SAM" id="MobiDB-lite"/>
    </source>
</evidence>
<dbReference type="Proteomes" id="UP001381693">
    <property type="component" value="Unassembled WGS sequence"/>
</dbReference>
<keyword evidence="3" id="KW-1185">Reference proteome</keyword>
<reference evidence="2 3" key="1">
    <citation type="submission" date="2023-11" db="EMBL/GenBank/DDBJ databases">
        <title>Halocaridina rubra genome assembly.</title>
        <authorList>
            <person name="Smith C."/>
        </authorList>
    </citation>
    <scope>NUCLEOTIDE SEQUENCE [LARGE SCALE GENOMIC DNA]</scope>
    <source>
        <strain evidence="2">EP-1</strain>
        <tissue evidence="2">Whole</tissue>
    </source>
</reference>
<comment type="caution">
    <text evidence="2">The sequence shown here is derived from an EMBL/GenBank/DDBJ whole genome shotgun (WGS) entry which is preliminary data.</text>
</comment>